<feature type="compositionally biased region" description="Basic and acidic residues" evidence="7">
    <location>
        <begin position="197"/>
        <end position="206"/>
    </location>
</feature>
<feature type="compositionally biased region" description="Polar residues" evidence="7">
    <location>
        <begin position="412"/>
        <end position="423"/>
    </location>
</feature>
<dbReference type="Pfam" id="PF22191">
    <property type="entry name" value="IBR_1"/>
    <property type="match status" value="1"/>
</dbReference>
<evidence type="ECO:0000256" key="5">
    <source>
        <dbReference type="ARBA" id="ARBA00022786"/>
    </source>
</evidence>
<evidence type="ECO:0000313" key="10">
    <source>
        <dbReference type="Proteomes" id="UP000735302"/>
    </source>
</evidence>
<dbReference type="Proteomes" id="UP000735302">
    <property type="component" value="Unassembled WGS sequence"/>
</dbReference>
<accession>A0AAV4CM25</accession>
<dbReference type="Gene3D" id="1.20.120.1750">
    <property type="match status" value="1"/>
</dbReference>
<proteinExistence type="predicted"/>
<keyword evidence="4" id="KW-0863">Zinc-finger</keyword>
<evidence type="ECO:0000256" key="4">
    <source>
        <dbReference type="ARBA" id="ARBA00022771"/>
    </source>
</evidence>
<evidence type="ECO:0000256" key="1">
    <source>
        <dbReference type="ARBA" id="ARBA00022679"/>
    </source>
</evidence>
<keyword evidence="3" id="KW-0677">Repeat</keyword>
<dbReference type="InterPro" id="IPR013083">
    <property type="entry name" value="Znf_RING/FYVE/PHD"/>
</dbReference>
<feature type="compositionally biased region" description="Basic residues" evidence="7">
    <location>
        <begin position="207"/>
        <end position="219"/>
    </location>
</feature>
<name>A0AAV4CM25_9GAST</name>
<dbReference type="CDD" id="cd20335">
    <property type="entry name" value="BRcat_RBR"/>
    <property type="match status" value="1"/>
</dbReference>
<evidence type="ECO:0000256" key="6">
    <source>
        <dbReference type="ARBA" id="ARBA00022833"/>
    </source>
</evidence>
<evidence type="ECO:0000256" key="3">
    <source>
        <dbReference type="ARBA" id="ARBA00022737"/>
    </source>
</evidence>
<protein>
    <submittedName>
        <fullName evidence="9">E3 ubiquitin-protein ligase arih1</fullName>
    </submittedName>
</protein>
<keyword evidence="10" id="KW-1185">Reference proteome</keyword>
<dbReference type="PROSITE" id="PS51873">
    <property type="entry name" value="TRIAD"/>
    <property type="match status" value="1"/>
</dbReference>
<keyword evidence="2" id="KW-0479">Metal-binding</keyword>
<dbReference type="GO" id="GO:0016567">
    <property type="term" value="P:protein ubiquitination"/>
    <property type="evidence" value="ECO:0007669"/>
    <property type="project" value="InterPro"/>
</dbReference>
<dbReference type="Gene3D" id="3.30.40.10">
    <property type="entry name" value="Zinc/RING finger domain, C3HC4 (zinc finger)"/>
    <property type="match status" value="1"/>
</dbReference>
<dbReference type="SUPFAM" id="SSF57850">
    <property type="entry name" value="RING/U-box"/>
    <property type="match status" value="2"/>
</dbReference>
<dbReference type="EMBL" id="BLXT01006765">
    <property type="protein sequence ID" value="GFO33110.1"/>
    <property type="molecule type" value="Genomic_DNA"/>
</dbReference>
<dbReference type="InterPro" id="IPR044066">
    <property type="entry name" value="TRIAD_supradom"/>
</dbReference>
<evidence type="ECO:0000259" key="8">
    <source>
        <dbReference type="PROSITE" id="PS51873"/>
    </source>
</evidence>
<dbReference type="AlphaFoldDB" id="A0AAV4CM25"/>
<keyword evidence="6" id="KW-0862">Zinc</keyword>
<gene>
    <name evidence="9" type="ORF">PoB_005961500</name>
</gene>
<feature type="compositionally biased region" description="Basic and acidic residues" evidence="7">
    <location>
        <begin position="400"/>
        <end position="411"/>
    </location>
</feature>
<dbReference type="GO" id="GO:0004842">
    <property type="term" value="F:ubiquitin-protein transferase activity"/>
    <property type="evidence" value="ECO:0007669"/>
    <property type="project" value="InterPro"/>
</dbReference>
<keyword evidence="5" id="KW-0833">Ubl conjugation pathway</keyword>
<evidence type="ECO:0000256" key="7">
    <source>
        <dbReference type="SAM" id="MobiDB-lite"/>
    </source>
</evidence>
<sequence>MVQQDEIVGLKVHVTTYRRPTLQSRYWQPPKMVLKKSNSGLNSGATQHVSRGGFVNLANQLYFSKRTCGELQVSVDLRYMDDTDHVDICLDQINDYLGWEGPKISGILNTNVHPANFRFRPNRESWLSLDKGWNWNLSDRLKKLMADVDFLKEITEHVEINVTEISEPLAGSRGQTSTKTQSSFQILKAFEAAEKEVGKPREADVKSKRRQTYHGRGVQRRYEHGVKDTVGAQDGQGEGHAQERKSSLNFTIYQPCEIDVRASQLCSRFDSFRGSQKSYIKRKGHVHGWRSRHRDNYFHIKSNIGDCISSAKERTGVLKEDENESEEDSLRPRCSYTLSDFVTMDRKVKRKQKKSKRSLAGEDPCNVDRLRQLKGSYILIQSDSDLSSASEESWEVVGKMAEDHDSHRLESGTDQTNRASVNGTECEDDLESEGSGSDSLTSGYHSVELEWDQRLEKELQQFADSFILVQAFMPGDGVSLFPQTLEHLHLNGKTNVNTGNCLPHCFCVSPEKHAGQSYVVGKRSSRDGRTWRLSLQSETRDHQATRFIDALFGLAQSDEHLPLTHVIKMAEEVLEEKSLHHHTTSKENELSVSINKQSNQKVWREVTKLLSHEIDIYTAEEAAKLVKSPVCHLDEKQSEKVVDSFTDGHLDVNDNIECGVCFSECRVYAEDDAESAMMLLPCKHAYCVRCWQAHVYYNIQTGAPRIECMTRGCSVLLNQTTLISLMPHAVVSAWRARLKDRSLQASEYANWCPDGRCGKVAVSSKTPLKKQFGVPLMCACLTCWCSNCQGEPHWPASCEQMAAYKKLLAKTGNDFVGPVGNATFSIDLKQCPRCHYPIEKNHGCASMVCRMCWFNFCWNCLKSTAAHNVYNCKASPSSHFVTFHMHNKLVYDLPIKFFMESVKANRQIYQLQQKASCIAKLCANLDKRLPGHRRLPTRLMLQTSAEDIVHTLSELTQEVMAFLTRVLTFTETFYVLLSFVQLSKSKTSAYLVTSMENKMSRLNFITDRLNTHTVGRSGPHILSVQKHVRVLLKTGAATLDQMFAIVPALQQASKDVDTAWAASIDPSKHLRYK</sequence>
<comment type="caution">
    <text evidence="9">The sequence shown here is derived from an EMBL/GenBank/DDBJ whole genome shotgun (WGS) entry which is preliminary data.</text>
</comment>
<evidence type="ECO:0000313" key="9">
    <source>
        <dbReference type="EMBL" id="GFO33110.1"/>
    </source>
</evidence>
<feature type="domain" description="RING-type" evidence="8">
    <location>
        <begin position="654"/>
        <end position="885"/>
    </location>
</feature>
<reference evidence="9 10" key="1">
    <citation type="journal article" date="2021" name="Elife">
        <title>Chloroplast acquisition without the gene transfer in kleptoplastic sea slugs, Plakobranchus ocellatus.</title>
        <authorList>
            <person name="Maeda T."/>
            <person name="Takahashi S."/>
            <person name="Yoshida T."/>
            <person name="Shimamura S."/>
            <person name="Takaki Y."/>
            <person name="Nagai Y."/>
            <person name="Toyoda A."/>
            <person name="Suzuki Y."/>
            <person name="Arimoto A."/>
            <person name="Ishii H."/>
            <person name="Satoh N."/>
            <person name="Nishiyama T."/>
            <person name="Hasebe M."/>
            <person name="Maruyama T."/>
            <person name="Minagawa J."/>
            <person name="Obokata J."/>
            <person name="Shigenobu S."/>
        </authorList>
    </citation>
    <scope>NUCLEOTIDE SEQUENCE [LARGE SCALE GENOMIC DNA]</scope>
</reference>
<keyword evidence="1" id="KW-0808">Transferase</keyword>
<dbReference type="InterPro" id="IPR031127">
    <property type="entry name" value="E3_UB_ligase_RBR"/>
</dbReference>
<dbReference type="GO" id="GO:0008270">
    <property type="term" value="F:zinc ion binding"/>
    <property type="evidence" value="ECO:0007669"/>
    <property type="project" value="UniProtKB-KW"/>
</dbReference>
<feature type="region of interest" description="Disordered" evidence="7">
    <location>
        <begin position="397"/>
        <end position="441"/>
    </location>
</feature>
<dbReference type="PANTHER" id="PTHR11685">
    <property type="entry name" value="RBR FAMILY RING FINGER AND IBR DOMAIN-CONTAINING"/>
    <property type="match status" value="1"/>
</dbReference>
<organism evidence="9 10">
    <name type="scientific">Plakobranchus ocellatus</name>
    <dbReference type="NCBI Taxonomy" id="259542"/>
    <lineage>
        <taxon>Eukaryota</taxon>
        <taxon>Metazoa</taxon>
        <taxon>Spiralia</taxon>
        <taxon>Lophotrochozoa</taxon>
        <taxon>Mollusca</taxon>
        <taxon>Gastropoda</taxon>
        <taxon>Heterobranchia</taxon>
        <taxon>Euthyneura</taxon>
        <taxon>Panpulmonata</taxon>
        <taxon>Sacoglossa</taxon>
        <taxon>Placobranchoidea</taxon>
        <taxon>Plakobranchidae</taxon>
        <taxon>Plakobranchus</taxon>
    </lineage>
</organism>
<evidence type="ECO:0000256" key="2">
    <source>
        <dbReference type="ARBA" id="ARBA00022723"/>
    </source>
</evidence>
<feature type="region of interest" description="Disordered" evidence="7">
    <location>
        <begin position="197"/>
        <end position="244"/>
    </location>
</feature>